<dbReference type="EC" id="3.1.3.25" evidence="4"/>
<dbReference type="PANTHER" id="PTHR20854:SF4">
    <property type="entry name" value="INOSITOL-1-MONOPHOSPHATASE-RELATED"/>
    <property type="match status" value="1"/>
</dbReference>
<dbReference type="InterPro" id="IPR000760">
    <property type="entry name" value="Inositol_monophosphatase-like"/>
</dbReference>
<keyword evidence="5 8" id="KW-0479">Metal-binding</keyword>
<dbReference type="PROSITE" id="PS00629">
    <property type="entry name" value="IMP_1"/>
    <property type="match status" value="1"/>
</dbReference>
<dbReference type="PROSITE" id="PS00893">
    <property type="entry name" value="NUDIX_BOX"/>
    <property type="match status" value="1"/>
</dbReference>
<dbReference type="Pfam" id="PF00459">
    <property type="entry name" value="Inositol_P"/>
    <property type="match status" value="1"/>
</dbReference>
<feature type="binding site" evidence="8">
    <location>
        <position position="214"/>
    </location>
    <ligand>
        <name>Mg(2+)</name>
        <dbReference type="ChEBI" id="CHEBI:18420"/>
        <label>1</label>
        <note>catalytic</note>
    </ligand>
</feature>
<gene>
    <name evidence="10" type="ORF">C0190_02125</name>
</gene>
<reference evidence="10 11" key="1">
    <citation type="submission" date="2018-01" db="EMBL/GenBank/DDBJ databases">
        <title>Metagenomic assembled genomes from two thermal pools in the Uzon Caldera, Kamchatka, Russia.</title>
        <authorList>
            <person name="Wilkins L."/>
            <person name="Ettinger C."/>
        </authorList>
    </citation>
    <scope>NUCLEOTIDE SEQUENCE [LARGE SCALE GENOMIC DNA]</scope>
    <source>
        <strain evidence="10">ZAV-08</strain>
    </source>
</reference>
<protein>
    <recommendedName>
        <fullName evidence="4">inositol-phosphate phosphatase</fullName>
        <ecNumber evidence="4">3.1.3.25</ecNumber>
    </recommendedName>
</protein>
<dbReference type="Proteomes" id="UP000235460">
    <property type="component" value="Unassembled WGS sequence"/>
</dbReference>
<dbReference type="AlphaFoldDB" id="A0A2N7PPG5"/>
<feature type="binding site" evidence="8">
    <location>
        <position position="67"/>
    </location>
    <ligand>
        <name>Mg(2+)</name>
        <dbReference type="ChEBI" id="CHEBI:18420"/>
        <label>1</label>
        <note>catalytic</note>
    </ligand>
</feature>
<dbReference type="InterPro" id="IPR015797">
    <property type="entry name" value="NUDIX_hydrolase-like_dom_sf"/>
</dbReference>
<comment type="cofactor">
    <cofactor evidence="2 8">
        <name>Mg(2+)</name>
        <dbReference type="ChEBI" id="CHEBI:18420"/>
    </cofactor>
</comment>
<dbReference type="Pfam" id="PF00293">
    <property type="entry name" value="NUDIX"/>
    <property type="match status" value="1"/>
</dbReference>
<dbReference type="InterPro" id="IPR020476">
    <property type="entry name" value="Nudix_hydrolase"/>
</dbReference>
<comment type="caution">
    <text evidence="10">The sequence shown here is derived from an EMBL/GenBank/DDBJ whole genome shotgun (WGS) entry which is preliminary data.</text>
</comment>
<evidence type="ECO:0000256" key="6">
    <source>
        <dbReference type="ARBA" id="ARBA00022801"/>
    </source>
</evidence>
<dbReference type="Gene3D" id="3.30.540.10">
    <property type="entry name" value="Fructose-1,6-Bisphosphatase, subunit A, domain 1"/>
    <property type="match status" value="1"/>
</dbReference>
<dbReference type="CDD" id="cd18873">
    <property type="entry name" value="NUDIX_NadM_like"/>
    <property type="match status" value="1"/>
</dbReference>
<feature type="domain" description="Nudix hydrolase" evidence="9">
    <location>
        <begin position="272"/>
        <end position="399"/>
    </location>
</feature>
<feature type="binding site" evidence="8">
    <location>
        <position position="87"/>
    </location>
    <ligand>
        <name>Mg(2+)</name>
        <dbReference type="ChEBI" id="CHEBI:18420"/>
        <label>1</label>
        <note>catalytic</note>
    </ligand>
</feature>
<dbReference type="Gene3D" id="3.40.190.80">
    <property type="match status" value="1"/>
</dbReference>
<feature type="binding site" evidence="8">
    <location>
        <position position="85"/>
    </location>
    <ligand>
        <name>Mg(2+)</name>
        <dbReference type="ChEBI" id="CHEBI:18420"/>
        <label>1</label>
        <note>catalytic</note>
    </ligand>
</feature>
<dbReference type="GO" id="GO:0008934">
    <property type="term" value="F:inositol monophosphate 1-phosphatase activity"/>
    <property type="evidence" value="ECO:0007669"/>
    <property type="project" value="InterPro"/>
</dbReference>
<dbReference type="InterPro" id="IPR020550">
    <property type="entry name" value="Inositol_monophosphatase_CS"/>
</dbReference>
<dbReference type="PRINTS" id="PR00502">
    <property type="entry name" value="NUDIXFAMILY"/>
</dbReference>
<comment type="similarity">
    <text evidence="3">Belongs to the inositol monophosphatase superfamily.</text>
</comment>
<keyword evidence="7 8" id="KW-0460">Magnesium</keyword>
<evidence type="ECO:0000256" key="7">
    <source>
        <dbReference type="ARBA" id="ARBA00022842"/>
    </source>
</evidence>
<sequence>MNLEKIFEKIKALTKEVGLFLKKAYFSSWEIYHKGTIDLVTSADIKTEEFIKEGIKKITPDIPIIAEESFSGEKTFNYEYYWLVDPLDGTTNFAHRIPWFAVSIALMKEKEPLLGIIYNPITEEFFHALKGKGAYLNDRSIKVSETEKLIDSLLCTGFPVSKILEKPDLFMPLFKEFMTKCQGVRRFGSASLDLAYVACGRYEGFWEPYLKPWDTAAGMLLVKEAGGEITDYFGNPYNPFLNTIVASNGKIHSQIIEITSKYHPDYFKPHRNPFPTVDIIIEVEDKIVLIYRKNPPYGWALPGGFVDYEETLEEAAIREAKEETNLDIEILYLLGCYSDPKRDPRFHTITTVFVAKGKGELRAKDDAKLAKFFKIEEIPWNELAFDHAKILKDYLKKKKYGIYQLD</sequence>
<evidence type="ECO:0000256" key="2">
    <source>
        <dbReference type="ARBA" id="ARBA00001946"/>
    </source>
</evidence>
<dbReference type="InterPro" id="IPR020583">
    <property type="entry name" value="Inositol_monoP_metal-BS"/>
</dbReference>
<accession>A0A2N7PPG5</accession>
<evidence type="ECO:0000256" key="3">
    <source>
        <dbReference type="ARBA" id="ARBA00009759"/>
    </source>
</evidence>
<dbReference type="GO" id="GO:0046854">
    <property type="term" value="P:phosphatidylinositol phosphate biosynthetic process"/>
    <property type="evidence" value="ECO:0007669"/>
    <property type="project" value="InterPro"/>
</dbReference>
<dbReference type="GO" id="GO:0007165">
    <property type="term" value="P:signal transduction"/>
    <property type="evidence" value="ECO:0007669"/>
    <property type="project" value="TreeGrafter"/>
</dbReference>
<name>A0A2N7PPG5_9BACT</name>
<dbReference type="Gene3D" id="3.90.79.10">
    <property type="entry name" value="Nucleoside Triphosphate Pyrophosphohydrolase"/>
    <property type="match status" value="1"/>
</dbReference>
<dbReference type="FunFam" id="3.30.540.10:FF:000003">
    <property type="entry name" value="Inositol-1-monophosphatase"/>
    <property type="match status" value="1"/>
</dbReference>
<dbReference type="InterPro" id="IPR033942">
    <property type="entry name" value="IMPase"/>
</dbReference>
<dbReference type="SUPFAM" id="SSF55811">
    <property type="entry name" value="Nudix"/>
    <property type="match status" value="1"/>
</dbReference>
<keyword evidence="6" id="KW-0378">Hydrolase</keyword>
<proteinExistence type="inferred from homology"/>
<dbReference type="SUPFAM" id="SSF56655">
    <property type="entry name" value="Carbohydrate phosphatase"/>
    <property type="match status" value="1"/>
</dbReference>
<comment type="catalytic activity">
    <reaction evidence="1">
        <text>a myo-inositol phosphate + H2O = myo-inositol + phosphate</text>
        <dbReference type="Rhea" id="RHEA:24056"/>
        <dbReference type="ChEBI" id="CHEBI:15377"/>
        <dbReference type="ChEBI" id="CHEBI:17268"/>
        <dbReference type="ChEBI" id="CHEBI:43474"/>
        <dbReference type="ChEBI" id="CHEBI:84139"/>
        <dbReference type="EC" id="3.1.3.25"/>
    </reaction>
</comment>
<evidence type="ECO:0000313" key="11">
    <source>
        <dbReference type="Proteomes" id="UP000235460"/>
    </source>
</evidence>
<dbReference type="InterPro" id="IPR020084">
    <property type="entry name" value="NUDIX_hydrolase_CS"/>
</dbReference>
<evidence type="ECO:0000256" key="1">
    <source>
        <dbReference type="ARBA" id="ARBA00001033"/>
    </source>
</evidence>
<feature type="binding site" evidence="8">
    <location>
        <position position="88"/>
    </location>
    <ligand>
        <name>Mg(2+)</name>
        <dbReference type="ChEBI" id="CHEBI:18420"/>
        <label>1</label>
        <note>catalytic</note>
    </ligand>
</feature>
<dbReference type="PRINTS" id="PR00377">
    <property type="entry name" value="IMPHPHTASES"/>
</dbReference>
<dbReference type="GO" id="GO:0046872">
    <property type="term" value="F:metal ion binding"/>
    <property type="evidence" value="ECO:0007669"/>
    <property type="project" value="UniProtKB-KW"/>
</dbReference>
<dbReference type="InterPro" id="IPR000086">
    <property type="entry name" value="NUDIX_hydrolase_dom"/>
</dbReference>
<dbReference type="PROSITE" id="PS00630">
    <property type="entry name" value="IMP_2"/>
    <property type="match status" value="1"/>
</dbReference>
<evidence type="ECO:0000259" key="9">
    <source>
        <dbReference type="PROSITE" id="PS51462"/>
    </source>
</evidence>
<dbReference type="PANTHER" id="PTHR20854">
    <property type="entry name" value="INOSITOL MONOPHOSPHATASE"/>
    <property type="match status" value="1"/>
</dbReference>
<dbReference type="EMBL" id="PNIK01000032">
    <property type="protein sequence ID" value="PMP68066.1"/>
    <property type="molecule type" value="Genomic_DNA"/>
</dbReference>
<evidence type="ECO:0000313" key="10">
    <source>
        <dbReference type="EMBL" id="PMP68066.1"/>
    </source>
</evidence>
<evidence type="ECO:0000256" key="4">
    <source>
        <dbReference type="ARBA" id="ARBA00013106"/>
    </source>
</evidence>
<evidence type="ECO:0000256" key="5">
    <source>
        <dbReference type="ARBA" id="ARBA00022723"/>
    </source>
</evidence>
<dbReference type="PROSITE" id="PS51462">
    <property type="entry name" value="NUDIX"/>
    <property type="match status" value="1"/>
</dbReference>
<dbReference type="GO" id="GO:0006020">
    <property type="term" value="P:inositol metabolic process"/>
    <property type="evidence" value="ECO:0007669"/>
    <property type="project" value="TreeGrafter"/>
</dbReference>
<evidence type="ECO:0000256" key="8">
    <source>
        <dbReference type="PIRSR" id="PIRSR600760-2"/>
    </source>
</evidence>
<dbReference type="CDD" id="cd01639">
    <property type="entry name" value="IMPase"/>
    <property type="match status" value="1"/>
</dbReference>
<organism evidence="10 11">
    <name type="scientific">Thermodesulfobacterium geofontis</name>
    <dbReference type="NCBI Taxonomy" id="1295609"/>
    <lineage>
        <taxon>Bacteria</taxon>
        <taxon>Pseudomonadati</taxon>
        <taxon>Thermodesulfobacteriota</taxon>
        <taxon>Thermodesulfobacteria</taxon>
        <taxon>Thermodesulfobacteriales</taxon>
        <taxon>Thermodesulfobacteriaceae</taxon>
        <taxon>Thermodesulfobacterium</taxon>
    </lineage>
</organism>